<dbReference type="InterPro" id="IPR050697">
    <property type="entry name" value="Adenylyl/Guanylyl_Cyclase_3/4"/>
</dbReference>
<organism evidence="2 3">
    <name type="scientific">Ferirhizobium litorale</name>
    <dbReference type="NCBI Taxonomy" id="2927786"/>
    <lineage>
        <taxon>Bacteria</taxon>
        <taxon>Pseudomonadati</taxon>
        <taxon>Pseudomonadota</taxon>
        <taxon>Alphaproteobacteria</taxon>
        <taxon>Hyphomicrobiales</taxon>
        <taxon>Rhizobiaceae</taxon>
        <taxon>Ferirhizobium</taxon>
    </lineage>
</organism>
<dbReference type="GO" id="GO:0035556">
    <property type="term" value="P:intracellular signal transduction"/>
    <property type="evidence" value="ECO:0007669"/>
    <property type="project" value="InterPro"/>
</dbReference>
<dbReference type="PROSITE" id="PS50125">
    <property type="entry name" value="GUANYLATE_CYCLASE_2"/>
    <property type="match status" value="1"/>
</dbReference>
<dbReference type="Proteomes" id="UP001161580">
    <property type="component" value="Unassembled WGS sequence"/>
</dbReference>
<evidence type="ECO:0000259" key="1">
    <source>
        <dbReference type="PROSITE" id="PS50125"/>
    </source>
</evidence>
<dbReference type="Gene3D" id="3.30.70.1230">
    <property type="entry name" value="Nucleotide cyclase"/>
    <property type="match status" value="1"/>
</dbReference>
<dbReference type="CDD" id="cd07302">
    <property type="entry name" value="CHD"/>
    <property type="match status" value="1"/>
</dbReference>
<evidence type="ECO:0000313" key="2">
    <source>
        <dbReference type="EMBL" id="MDI7922758.1"/>
    </source>
</evidence>
<sequence>MAAAGQCVQLQPMVIMDKSRITDILLWLCDQGLTGLKEPELLAGFCEKCTEIGLPVARAMVLIDTLHPEFEGRVFRWDKVEEFNPIVEYGSSSEGEAQRNWQDSVFYHLLEVGADEMRIPLATDDLPPFNMIPALKEQGHVDFIAMVHRFTERGRVGEMDCVYSSWSTRSQDGFSDSDLAVLRLLMPTLALAIKSASCVRIIETLAEVYLGQDAGEQVIGGRIARGAAERIEAVIWFSDLYNYTSIAERARPEDIIPFLNDYAETVITAIEECGGSVLKLIGDGVLAIFTAEQRELACAAALDAEKLLRQRLVEQNRQREMEGGPVTDVYLGLHIGEVFYGNIGSRSRLDFTVVGPAVNEATRISALCRSVDRTLILSSEFVGACPQDRQRDLVSLGRFALKGVSRAKELFTLDRERP</sequence>
<evidence type="ECO:0000313" key="3">
    <source>
        <dbReference type="Proteomes" id="UP001161580"/>
    </source>
</evidence>
<comment type="caution">
    <text evidence="2">The sequence shown here is derived from an EMBL/GenBank/DDBJ whole genome shotgun (WGS) entry which is preliminary data.</text>
</comment>
<name>A0AAE3QGL3_9HYPH</name>
<reference evidence="2" key="1">
    <citation type="submission" date="2022-03" db="EMBL/GenBank/DDBJ databases">
        <title>Fererhizobium litorale gen. nov., sp. nov., isolated from sandy sediments of the Sea of Japan seashore.</title>
        <authorList>
            <person name="Romanenko L."/>
            <person name="Kurilenko V."/>
            <person name="Otstavnykh N."/>
            <person name="Svetashev V."/>
            <person name="Tekutyeva L."/>
            <person name="Isaeva M."/>
            <person name="Mikhailov V."/>
        </authorList>
    </citation>
    <scope>NUCLEOTIDE SEQUENCE</scope>
    <source>
        <strain evidence="2">KMM 9576</strain>
    </source>
</reference>
<dbReference type="EMBL" id="JALDYZ010000005">
    <property type="protein sequence ID" value="MDI7922758.1"/>
    <property type="molecule type" value="Genomic_DNA"/>
</dbReference>
<dbReference type="Pfam" id="PF00211">
    <property type="entry name" value="Guanylate_cyc"/>
    <property type="match status" value="1"/>
</dbReference>
<gene>
    <name evidence="2" type="ORF">MRS75_11725</name>
</gene>
<proteinExistence type="predicted"/>
<dbReference type="SUPFAM" id="SSF55073">
    <property type="entry name" value="Nucleotide cyclase"/>
    <property type="match status" value="1"/>
</dbReference>
<feature type="domain" description="Guanylate cyclase" evidence="1">
    <location>
        <begin position="234"/>
        <end position="365"/>
    </location>
</feature>
<dbReference type="AlphaFoldDB" id="A0AAE3QGL3"/>
<dbReference type="InterPro" id="IPR001054">
    <property type="entry name" value="A/G_cyclase"/>
</dbReference>
<dbReference type="InterPro" id="IPR029787">
    <property type="entry name" value="Nucleotide_cyclase"/>
</dbReference>
<keyword evidence="3" id="KW-1185">Reference proteome</keyword>
<dbReference type="SMART" id="SM00044">
    <property type="entry name" value="CYCc"/>
    <property type="match status" value="1"/>
</dbReference>
<protein>
    <submittedName>
        <fullName evidence="2">Adenylate/guanylate cyclase domain-containing protein</fullName>
    </submittedName>
</protein>
<dbReference type="PANTHER" id="PTHR43081:SF11">
    <property type="entry name" value="BLR2264 PROTEIN"/>
    <property type="match status" value="1"/>
</dbReference>
<dbReference type="GO" id="GO:0004016">
    <property type="term" value="F:adenylate cyclase activity"/>
    <property type="evidence" value="ECO:0007669"/>
    <property type="project" value="UniProtKB-ARBA"/>
</dbReference>
<dbReference type="PANTHER" id="PTHR43081">
    <property type="entry name" value="ADENYLATE CYCLASE, TERMINAL-DIFFERENTIATION SPECIFIC-RELATED"/>
    <property type="match status" value="1"/>
</dbReference>
<accession>A0AAE3QGL3</accession>
<dbReference type="GO" id="GO:0006171">
    <property type="term" value="P:cAMP biosynthetic process"/>
    <property type="evidence" value="ECO:0007669"/>
    <property type="project" value="TreeGrafter"/>
</dbReference>